<gene>
    <name evidence="1" type="ORF">PHACADRAFT_184423</name>
</gene>
<dbReference type="GeneID" id="18910204"/>
<keyword evidence="2" id="KW-1185">Reference proteome</keyword>
<dbReference type="HOGENOM" id="CLU_725831_0_0_1"/>
<dbReference type="KEGG" id="pco:PHACADRAFT_184423"/>
<sequence length="381" mass="41639">MESNCSSIGHALSTTKASLQYGSRPYQLTSSISFQLRPNRHRHQAEQTPHLLARHSSVPSGRGTLCISSGNRNDEVLTTDAYARREDSGYTSSSESLKALQATFVRAMDNWPDTPLDPSLSAYSTPRWSSGNGSGGYIDTSYNASPLIAASGIWSMVEQPTVDYQPEGDGSWVLDAARRVQEPEIFSSFDLADAKHAPKAPYTQTESGDHFTRLPPSDSAIDGAGVSLTQTLHNPATRTSSWPSGYNSTIRSSSPGHSVSWHLNEHSYAVGYQPDGQGLWPFNSARCIQEPEEPSSSDRRPVLVPLAFMERVPQEPYVQIKSSTVFTQLSPIDFTVDDAGIMLAQVLRDSTALPGEWKQPLDIKPNSIGQKIQLRLNVSVV</sequence>
<dbReference type="EMBL" id="JH930472">
    <property type="protein sequence ID" value="EKM55640.1"/>
    <property type="molecule type" value="Genomic_DNA"/>
</dbReference>
<evidence type="ECO:0000313" key="1">
    <source>
        <dbReference type="EMBL" id="EKM55640.1"/>
    </source>
</evidence>
<dbReference type="RefSeq" id="XP_007395960.1">
    <property type="nucleotide sequence ID" value="XM_007395898.1"/>
</dbReference>
<name>K5W8V5_PHACS</name>
<dbReference type="InParanoid" id="K5W8V5"/>
<reference evidence="1 2" key="1">
    <citation type="journal article" date="2012" name="BMC Genomics">
        <title>Comparative genomics of the white-rot fungi, Phanerochaete carnosa and P. chrysosporium, to elucidate the genetic basis of the distinct wood types they colonize.</title>
        <authorList>
            <person name="Suzuki H."/>
            <person name="MacDonald J."/>
            <person name="Syed K."/>
            <person name="Salamov A."/>
            <person name="Hori C."/>
            <person name="Aerts A."/>
            <person name="Henrissat B."/>
            <person name="Wiebenga A."/>
            <person name="vanKuyk P.A."/>
            <person name="Barry K."/>
            <person name="Lindquist E."/>
            <person name="LaButti K."/>
            <person name="Lapidus A."/>
            <person name="Lucas S."/>
            <person name="Coutinho P."/>
            <person name="Gong Y."/>
            <person name="Samejima M."/>
            <person name="Mahadevan R."/>
            <person name="Abou-Zaid M."/>
            <person name="de Vries R.P."/>
            <person name="Igarashi K."/>
            <person name="Yadav J.S."/>
            <person name="Grigoriev I.V."/>
            <person name="Master E.R."/>
        </authorList>
    </citation>
    <scope>NUCLEOTIDE SEQUENCE [LARGE SCALE GENOMIC DNA]</scope>
    <source>
        <strain evidence="1 2">HHB-10118-sp</strain>
    </source>
</reference>
<evidence type="ECO:0000313" key="2">
    <source>
        <dbReference type="Proteomes" id="UP000008370"/>
    </source>
</evidence>
<protein>
    <submittedName>
        <fullName evidence="1">Uncharacterized protein</fullName>
    </submittedName>
</protein>
<organism evidence="1 2">
    <name type="scientific">Phanerochaete carnosa (strain HHB-10118-sp)</name>
    <name type="common">White-rot fungus</name>
    <name type="synonym">Peniophora carnosa</name>
    <dbReference type="NCBI Taxonomy" id="650164"/>
    <lineage>
        <taxon>Eukaryota</taxon>
        <taxon>Fungi</taxon>
        <taxon>Dikarya</taxon>
        <taxon>Basidiomycota</taxon>
        <taxon>Agaricomycotina</taxon>
        <taxon>Agaricomycetes</taxon>
        <taxon>Polyporales</taxon>
        <taxon>Phanerochaetaceae</taxon>
        <taxon>Phanerochaete</taxon>
    </lineage>
</organism>
<dbReference type="Proteomes" id="UP000008370">
    <property type="component" value="Unassembled WGS sequence"/>
</dbReference>
<dbReference type="AlphaFoldDB" id="K5W8V5"/>
<accession>K5W8V5</accession>
<proteinExistence type="predicted"/>